<sequence>MLLGTKTAVIYGGSGAVGGAVAKAFAREGARVFLAARTLEGLQAVADEIRALGGEVAVASVDATDRAAVEQHLAAIVRATGRVHVMFNAIDWGDTQGAVLTDMALETMLRPVYTALTTWFHTGTVYASHMAENGGGVIVGITANAAREAYSHVGGFGIACAAVEHFLRQLAVENGPFGVRACWVRSPGSPDAPGVRAAWQLRADEQGVTFEDISREFGKHTPLRKVTALAQVADAAVLLASDLAAGMTATVANATGGAQVD</sequence>
<proteinExistence type="inferred from homology"/>
<comment type="similarity">
    <text evidence="1">Belongs to the short-chain dehydrogenases/reductases (SDR) family.</text>
</comment>
<evidence type="ECO:0000313" key="3">
    <source>
        <dbReference type="Proteomes" id="UP001161406"/>
    </source>
</evidence>
<dbReference type="Gene3D" id="3.40.50.720">
    <property type="entry name" value="NAD(P)-binding Rossmann-like Domain"/>
    <property type="match status" value="1"/>
</dbReference>
<dbReference type="PRINTS" id="PR00081">
    <property type="entry name" value="GDHRDH"/>
</dbReference>
<evidence type="ECO:0000313" key="2">
    <source>
        <dbReference type="EMBL" id="GLQ09683.1"/>
    </source>
</evidence>
<dbReference type="InterPro" id="IPR036291">
    <property type="entry name" value="NAD(P)-bd_dom_sf"/>
</dbReference>
<reference evidence="2" key="2">
    <citation type="submission" date="2023-01" db="EMBL/GenBank/DDBJ databases">
        <title>Draft genome sequence of Devosia yakushimensis strain NBRC 103855.</title>
        <authorList>
            <person name="Sun Q."/>
            <person name="Mori K."/>
        </authorList>
    </citation>
    <scope>NUCLEOTIDE SEQUENCE</scope>
    <source>
        <strain evidence="2">NBRC 103855</strain>
    </source>
</reference>
<evidence type="ECO:0000256" key="1">
    <source>
        <dbReference type="ARBA" id="ARBA00006484"/>
    </source>
</evidence>
<dbReference type="SUPFAM" id="SSF51735">
    <property type="entry name" value="NAD(P)-binding Rossmann-fold domains"/>
    <property type="match status" value="1"/>
</dbReference>
<dbReference type="InterPro" id="IPR002347">
    <property type="entry name" value="SDR_fam"/>
</dbReference>
<dbReference type="CDD" id="cd05233">
    <property type="entry name" value="SDR_c"/>
    <property type="match status" value="1"/>
</dbReference>
<dbReference type="RefSeq" id="WP_284389677.1">
    <property type="nucleotide sequence ID" value="NZ_BSNG01000001.1"/>
</dbReference>
<organism evidence="2 3">
    <name type="scientific">Devosia yakushimensis</name>
    <dbReference type="NCBI Taxonomy" id="470028"/>
    <lineage>
        <taxon>Bacteria</taxon>
        <taxon>Pseudomonadati</taxon>
        <taxon>Pseudomonadota</taxon>
        <taxon>Alphaproteobacteria</taxon>
        <taxon>Hyphomicrobiales</taxon>
        <taxon>Devosiaceae</taxon>
        <taxon>Devosia</taxon>
    </lineage>
</organism>
<dbReference type="Pfam" id="PF13561">
    <property type="entry name" value="adh_short_C2"/>
    <property type="match status" value="1"/>
</dbReference>
<accession>A0ABQ5UCH5</accession>
<reference evidence="2" key="1">
    <citation type="journal article" date="2014" name="Int. J. Syst. Evol. Microbiol.">
        <title>Complete genome of a new Firmicutes species belonging to the dominant human colonic microbiota ('Ruminococcus bicirculans') reveals two chromosomes and a selective capacity to utilize plant glucans.</title>
        <authorList>
            <consortium name="NISC Comparative Sequencing Program"/>
            <person name="Wegmann U."/>
            <person name="Louis P."/>
            <person name="Goesmann A."/>
            <person name="Henrissat B."/>
            <person name="Duncan S.H."/>
            <person name="Flint H.J."/>
        </authorList>
    </citation>
    <scope>NUCLEOTIDE SEQUENCE</scope>
    <source>
        <strain evidence="2">NBRC 103855</strain>
    </source>
</reference>
<dbReference type="Proteomes" id="UP001161406">
    <property type="component" value="Unassembled WGS sequence"/>
</dbReference>
<name>A0ABQ5UCH5_9HYPH</name>
<dbReference type="PANTHER" id="PTHR42879">
    <property type="entry name" value="3-OXOACYL-(ACYL-CARRIER-PROTEIN) REDUCTASE"/>
    <property type="match status" value="1"/>
</dbReference>
<comment type="caution">
    <text evidence="2">The sequence shown here is derived from an EMBL/GenBank/DDBJ whole genome shotgun (WGS) entry which is preliminary data.</text>
</comment>
<protein>
    <submittedName>
        <fullName evidence="2">Short-chain dehydrogenase</fullName>
    </submittedName>
</protein>
<keyword evidence="3" id="KW-1185">Reference proteome</keyword>
<dbReference type="InterPro" id="IPR050259">
    <property type="entry name" value="SDR"/>
</dbReference>
<gene>
    <name evidence="2" type="ORF">GCM10007913_16150</name>
</gene>
<dbReference type="EMBL" id="BSNG01000001">
    <property type="protein sequence ID" value="GLQ09683.1"/>
    <property type="molecule type" value="Genomic_DNA"/>
</dbReference>